<name>A0A6V6YNU7_9FLAO</name>
<feature type="domain" description="Metallo-beta-lactamase" evidence="1">
    <location>
        <begin position="99"/>
        <end position="196"/>
    </location>
</feature>
<dbReference type="Proteomes" id="UP000530060">
    <property type="component" value="Unassembled WGS sequence"/>
</dbReference>
<keyword evidence="4" id="KW-1185">Reference proteome</keyword>
<evidence type="ECO:0000259" key="2">
    <source>
        <dbReference type="Pfam" id="PF08239"/>
    </source>
</evidence>
<sequence length="446" mass="50715">MVYHPKEDFTKIALQKKNQQKKSYTMKNFMYASKNEAQIYDNVINNKGKEIINRILMGTYVKIADQQGDWYKVVTAGPDGWIHKDDLSDNMGLKVFFLDVGQGDGMLVEIGKYKILIDAGPNDSMYSYLTKWQYKYQLDTDKKVHIDFLIISHFDIDHYKGAIEIINDTRFTFGTIVHAGILKFSTKKGENSYSTGLGETIKVGNKEYLTTIFNDLLTINESVPFNRDVTAFMQAIATANEQNRITSAKRVKAGDNIITESIEAQEFRIDVLAPFTENIDDKQCFVYWKDDGQTINGHSLVLKLTYGSRSLLLGGDLNTFSENYLMDKYKNQNPFEVDVAKSCHHGSNDFTEKFMALVNPFATVISSGDNEKHSHPRPDAIGCAGKYSKSIRPLVYSTELARSTDLKNQEILYGMINLRCNGKDIYMAQMNEVKTNSDVWVSYIVK</sequence>
<dbReference type="InterPro" id="IPR001279">
    <property type="entry name" value="Metallo-B-lactamas"/>
</dbReference>
<evidence type="ECO:0000313" key="4">
    <source>
        <dbReference type="Proteomes" id="UP000530060"/>
    </source>
</evidence>
<dbReference type="InterPro" id="IPR052159">
    <property type="entry name" value="Competence_DNA_uptake"/>
</dbReference>
<dbReference type="SUPFAM" id="SSF56281">
    <property type="entry name" value="Metallo-hydrolase/oxidoreductase"/>
    <property type="match status" value="1"/>
</dbReference>
<evidence type="ECO:0000313" key="3">
    <source>
        <dbReference type="EMBL" id="CAD0001004.1"/>
    </source>
</evidence>
<dbReference type="InterPro" id="IPR036866">
    <property type="entry name" value="RibonucZ/Hydroxyglut_hydro"/>
</dbReference>
<comment type="caution">
    <text evidence="3">The sequence shown here is derived from an EMBL/GenBank/DDBJ whole genome shotgun (WGS) entry which is preliminary data.</text>
</comment>
<gene>
    <name evidence="3" type="ORF">FLAT13_00323</name>
</gene>
<dbReference type="PANTHER" id="PTHR30619:SF1">
    <property type="entry name" value="RECOMBINATION PROTEIN 2"/>
    <property type="match status" value="1"/>
</dbReference>
<protein>
    <submittedName>
        <fullName evidence="3">Uncharacterized protein</fullName>
    </submittedName>
</protein>
<dbReference type="EMBL" id="CAIJDP010000052">
    <property type="protein sequence ID" value="CAD0001004.1"/>
    <property type="molecule type" value="Genomic_DNA"/>
</dbReference>
<dbReference type="PANTHER" id="PTHR30619">
    <property type="entry name" value="DNA INTERNALIZATION/COMPETENCE PROTEIN COMEC/REC2"/>
    <property type="match status" value="1"/>
</dbReference>
<dbReference type="AlphaFoldDB" id="A0A6V6YNU7"/>
<dbReference type="Gene3D" id="2.30.30.40">
    <property type="entry name" value="SH3 Domains"/>
    <property type="match status" value="1"/>
</dbReference>
<evidence type="ECO:0000259" key="1">
    <source>
        <dbReference type="Pfam" id="PF00753"/>
    </source>
</evidence>
<dbReference type="Pfam" id="PF08239">
    <property type="entry name" value="SH3_3"/>
    <property type="match status" value="1"/>
</dbReference>
<dbReference type="Pfam" id="PF00753">
    <property type="entry name" value="Lactamase_B"/>
    <property type="match status" value="1"/>
</dbReference>
<organism evidence="3 4">
    <name type="scientific">Flavobacterium salmonis</name>
    <dbReference type="NCBI Taxonomy" id="2654844"/>
    <lineage>
        <taxon>Bacteria</taxon>
        <taxon>Pseudomonadati</taxon>
        <taxon>Bacteroidota</taxon>
        <taxon>Flavobacteriia</taxon>
        <taxon>Flavobacteriales</taxon>
        <taxon>Flavobacteriaceae</taxon>
        <taxon>Flavobacterium</taxon>
    </lineage>
</organism>
<proteinExistence type="predicted"/>
<reference evidence="3 4" key="1">
    <citation type="submission" date="2020-06" db="EMBL/GenBank/DDBJ databases">
        <authorList>
            <person name="Criscuolo A."/>
        </authorList>
    </citation>
    <scope>NUCLEOTIDE SEQUENCE [LARGE SCALE GENOMIC DNA]</scope>
    <source>
        <strain evidence="4">CIP 111411</strain>
    </source>
</reference>
<accession>A0A6V6YNU7</accession>
<dbReference type="Gene3D" id="3.60.15.10">
    <property type="entry name" value="Ribonuclease Z/Hydroxyacylglutathione hydrolase-like"/>
    <property type="match status" value="1"/>
</dbReference>
<dbReference type="InterPro" id="IPR003646">
    <property type="entry name" value="SH3-like_bac-type"/>
</dbReference>
<feature type="domain" description="SH3b" evidence="2">
    <location>
        <begin position="50"/>
        <end position="88"/>
    </location>
</feature>